<keyword evidence="2" id="KW-0812">Transmembrane</keyword>
<name>A0A238U5N3_9FLAO</name>
<feature type="transmembrane region" description="Helical" evidence="2">
    <location>
        <begin position="46"/>
        <end position="64"/>
    </location>
</feature>
<keyword evidence="2" id="KW-1133">Transmembrane helix</keyword>
<dbReference type="EMBL" id="LT899436">
    <property type="protein sequence ID" value="SNR14447.1"/>
    <property type="molecule type" value="Genomic_DNA"/>
</dbReference>
<organism evidence="3 4">
    <name type="scientific">Tenacibaculum jejuense</name>
    <dbReference type="NCBI Taxonomy" id="584609"/>
    <lineage>
        <taxon>Bacteria</taxon>
        <taxon>Pseudomonadati</taxon>
        <taxon>Bacteroidota</taxon>
        <taxon>Flavobacteriia</taxon>
        <taxon>Flavobacteriales</taxon>
        <taxon>Flavobacteriaceae</taxon>
        <taxon>Tenacibaculum</taxon>
    </lineage>
</organism>
<accession>A0A238U5N3</accession>
<protein>
    <recommendedName>
        <fullName evidence="5">Transmembrane protein</fullName>
    </recommendedName>
</protein>
<evidence type="ECO:0000313" key="4">
    <source>
        <dbReference type="Proteomes" id="UP000215214"/>
    </source>
</evidence>
<feature type="region of interest" description="Disordered" evidence="1">
    <location>
        <begin position="214"/>
        <end position="235"/>
    </location>
</feature>
<keyword evidence="4" id="KW-1185">Reference proteome</keyword>
<evidence type="ECO:0008006" key="5">
    <source>
        <dbReference type="Google" id="ProtNLM"/>
    </source>
</evidence>
<dbReference type="AlphaFoldDB" id="A0A238U5N3"/>
<proteinExistence type="predicted"/>
<dbReference type="Proteomes" id="UP000215214">
    <property type="component" value="Chromosome TJEJU"/>
</dbReference>
<gene>
    <name evidence="3" type="ORF">TJEJU_0670</name>
</gene>
<dbReference type="KEGG" id="tje:TJEJU_0670"/>
<reference evidence="3 4" key="1">
    <citation type="submission" date="2017-07" db="EMBL/GenBank/DDBJ databases">
        <authorList>
            <person name="Sun Z.S."/>
            <person name="Albrecht U."/>
            <person name="Echele G."/>
            <person name="Lee C.C."/>
        </authorList>
    </citation>
    <scope>NUCLEOTIDE SEQUENCE [LARGE SCALE GENOMIC DNA]</scope>
    <source>
        <strain evidence="4">type strain: KCTC 22618</strain>
    </source>
</reference>
<dbReference type="RefSeq" id="WP_095069408.1">
    <property type="nucleotide sequence ID" value="NZ_LT899436.1"/>
</dbReference>
<feature type="compositionally biased region" description="Basic and acidic residues" evidence="1">
    <location>
        <begin position="225"/>
        <end position="235"/>
    </location>
</feature>
<evidence type="ECO:0000256" key="1">
    <source>
        <dbReference type="SAM" id="MobiDB-lite"/>
    </source>
</evidence>
<feature type="transmembrane region" description="Helical" evidence="2">
    <location>
        <begin position="70"/>
        <end position="92"/>
    </location>
</feature>
<keyword evidence="2" id="KW-0472">Membrane</keyword>
<sequence>MGKGREHRILEIPREIPMEHIKPTKGSVIFKADNAFFIEDRTQVKWANFAIGIIMFFGGIWIAYPFKVFSVPSLFEYTLMIIGFLLIINGIFKKKKNAQLILDRLNGIISYPDSFLGKPLVGPFSKLIVVIGVSGDIDGYSPTEYLKVINTFKPRKFDVQRTLSYEDPYKEWSLYVWYMDKNRPLPPGTAFDPYRQKDFERRKKLGFPRPLYPSNIPTPEATPEQQKERLIIGGW</sequence>
<evidence type="ECO:0000313" key="3">
    <source>
        <dbReference type="EMBL" id="SNR14447.1"/>
    </source>
</evidence>
<dbReference type="OrthoDB" id="1123332at2"/>
<evidence type="ECO:0000256" key="2">
    <source>
        <dbReference type="SAM" id="Phobius"/>
    </source>
</evidence>